<sequence length="322" mass="36212">MMSPFGDLADGGLHRRIRTPEEWEPPGLGYQRARDDFLAALATTPFADDLIMCGGVLHGVWLGETVFPADDFYFVSHDLIGMGSMKYLKGLLQAVADGEPRGESGTRFQASGASARQTNRSDREDELEFVFEHGYPQYLLRLPYLDADGRSGRLMVEVWHEYPGPPSDIEAFPRPTGGDPILLRTETPDANLECMLRYLLAPAEQHFGRRGTEVLRRNRAVALYSAVLLAETLQPHHESGTSPSGYVRHGLQAPTVFWWYTAEHHEHLGSLRFEWPADLPGTPGEFVRRLQGALAPLLDVPARFEPPGQRRHHHKNGSRRRR</sequence>
<accession>A0A3M2M2T4</accession>
<dbReference type="RefSeq" id="WP_122194949.1">
    <property type="nucleotide sequence ID" value="NZ_JBHSKC010000035.1"/>
</dbReference>
<dbReference type="EMBL" id="RFFG01000022">
    <property type="protein sequence ID" value="RMI43951.1"/>
    <property type="molecule type" value="Genomic_DNA"/>
</dbReference>
<reference evidence="2 3" key="1">
    <citation type="submission" date="2018-10" db="EMBL/GenBank/DDBJ databases">
        <title>Isolation from soil.</title>
        <authorList>
            <person name="Hu J."/>
        </authorList>
    </citation>
    <scope>NUCLEOTIDE SEQUENCE [LARGE SCALE GENOMIC DNA]</scope>
    <source>
        <strain evidence="2 3">NEAU-Ht49</strain>
    </source>
</reference>
<proteinExistence type="predicted"/>
<feature type="region of interest" description="Disordered" evidence="1">
    <location>
        <begin position="99"/>
        <end position="121"/>
    </location>
</feature>
<feature type="compositionally biased region" description="Polar residues" evidence="1">
    <location>
        <begin position="106"/>
        <end position="118"/>
    </location>
</feature>
<gene>
    <name evidence="2" type="ORF">EBO15_14730</name>
</gene>
<evidence type="ECO:0000313" key="3">
    <source>
        <dbReference type="Proteomes" id="UP000282674"/>
    </source>
</evidence>
<dbReference type="Proteomes" id="UP000282674">
    <property type="component" value="Unassembled WGS sequence"/>
</dbReference>
<dbReference type="AlphaFoldDB" id="A0A3M2M2T4"/>
<evidence type="ECO:0000313" key="2">
    <source>
        <dbReference type="EMBL" id="RMI43951.1"/>
    </source>
</evidence>
<feature type="region of interest" description="Disordered" evidence="1">
    <location>
        <begin position="302"/>
        <end position="322"/>
    </location>
</feature>
<organism evidence="2 3">
    <name type="scientific">Actinomadura harenae</name>
    <dbReference type="NCBI Taxonomy" id="2483351"/>
    <lineage>
        <taxon>Bacteria</taxon>
        <taxon>Bacillati</taxon>
        <taxon>Actinomycetota</taxon>
        <taxon>Actinomycetes</taxon>
        <taxon>Streptosporangiales</taxon>
        <taxon>Thermomonosporaceae</taxon>
        <taxon>Actinomadura</taxon>
    </lineage>
</organism>
<name>A0A3M2M2T4_9ACTN</name>
<evidence type="ECO:0000256" key="1">
    <source>
        <dbReference type="SAM" id="MobiDB-lite"/>
    </source>
</evidence>
<keyword evidence="3" id="KW-1185">Reference proteome</keyword>
<comment type="caution">
    <text evidence="2">The sequence shown here is derived from an EMBL/GenBank/DDBJ whole genome shotgun (WGS) entry which is preliminary data.</text>
</comment>
<protein>
    <submittedName>
        <fullName evidence="2">Uncharacterized protein</fullName>
    </submittedName>
</protein>
<feature type="compositionally biased region" description="Basic residues" evidence="1">
    <location>
        <begin position="309"/>
        <end position="322"/>
    </location>
</feature>